<dbReference type="PANTHER" id="PTHR33204:SF37">
    <property type="entry name" value="HTH-TYPE TRANSCRIPTIONAL REGULATOR YODB"/>
    <property type="match status" value="1"/>
</dbReference>
<dbReference type="InterPro" id="IPR036390">
    <property type="entry name" value="WH_DNA-bd_sf"/>
</dbReference>
<evidence type="ECO:0000256" key="1">
    <source>
        <dbReference type="ARBA" id="ARBA00023015"/>
    </source>
</evidence>
<dbReference type="Pfam" id="PF01638">
    <property type="entry name" value="HxlR"/>
    <property type="match status" value="1"/>
</dbReference>
<evidence type="ECO:0000313" key="5">
    <source>
        <dbReference type="EMBL" id="QDU58962.1"/>
    </source>
</evidence>
<dbReference type="Proteomes" id="UP000315750">
    <property type="component" value="Chromosome"/>
</dbReference>
<gene>
    <name evidence="5" type="primary">yybR</name>
    <name evidence="5" type="ORF">Pan181_52030</name>
</gene>
<evidence type="ECO:0000256" key="3">
    <source>
        <dbReference type="ARBA" id="ARBA00023163"/>
    </source>
</evidence>
<dbReference type="GO" id="GO:0003677">
    <property type="term" value="F:DNA binding"/>
    <property type="evidence" value="ECO:0007669"/>
    <property type="project" value="UniProtKB-KW"/>
</dbReference>
<reference evidence="5 6" key="1">
    <citation type="submission" date="2019-02" db="EMBL/GenBank/DDBJ databases">
        <title>Deep-cultivation of Planctomycetes and their phenomic and genomic characterization uncovers novel biology.</title>
        <authorList>
            <person name="Wiegand S."/>
            <person name="Jogler M."/>
            <person name="Boedeker C."/>
            <person name="Pinto D."/>
            <person name="Vollmers J."/>
            <person name="Rivas-Marin E."/>
            <person name="Kohn T."/>
            <person name="Peeters S.H."/>
            <person name="Heuer A."/>
            <person name="Rast P."/>
            <person name="Oberbeckmann S."/>
            <person name="Bunk B."/>
            <person name="Jeske O."/>
            <person name="Meyerdierks A."/>
            <person name="Storesund J.E."/>
            <person name="Kallscheuer N."/>
            <person name="Luecker S."/>
            <person name="Lage O.M."/>
            <person name="Pohl T."/>
            <person name="Merkel B.J."/>
            <person name="Hornburger P."/>
            <person name="Mueller R.-W."/>
            <person name="Bruemmer F."/>
            <person name="Labrenz M."/>
            <person name="Spormann A.M."/>
            <person name="Op den Camp H."/>
            <person name="Overmann J."/>
            <person name="Amann R."/>
            <person name="Jetten M.S.M."/>
            <person name="Mascher T."/>
            <person name="Medema M.H."/>
            <person name="Devos D.P."/>
            <person name="Kaster A.-K."/>
            <person name="Ovreas L."/>
            <person name="Rohde M."/>
            <person name="Galperin M.Y."/>
            <person name="Jogler C."/>
        </authorList>
    </citation>
    <scope>NUCLEOTIDE SEQUENCE [LARGE SCALE GENOMIC DNA]</scope>
    <source>
        <strain evidence="5 6">Pan181</strain>
    </source>
</reference>
<dbReference type="SUPFAM" id="SSF46785">
    <property type="entry name" value="Winged helix' DNA-binding domain"/>
    <property type="match status" value="1"/>
</dbReference>
<dbReference type="EMBL" id="CP036278">
    <property type="protein sequence ID" value="QDU58962.1"/>
    <property type="molecule type" value="Genomic_DNA"/>
</dbReference>
<evidence type="ECO:0000313" key="6">
    <source>
        <dbReference type="Proteomes" id="UP000315750"/>
    </source>
</evidence>
<keyword evidence="6" id="KW-1185">Reference proteome</keyword>
<name>A0A518AW61_9BACT</name>
<accession>A0A518AW61</accession>
<dbReference type="PROSITE" id="PS51118">
    <property type="entry name" value="HTH_HXLR"/>
    <property type="match status" value="1"/>
</dbReference>
<sequence>MSSSARRSDCPIACTLDLLGDKWTLLVVRDLVLGKQRFDEFLNSPEGIASNILSNRLKMLTELGYLTREQDPSDRRQAIYTLTEQGQALRKIVASVARWGEQHFPNTTRDPDEVMARKRKG</sequence>
<dbReference type="PANTHER" id="PTHR33204">
    <property type="entry name" value="TRANSCRIPTIONAL REGULATOR, MARR FAMILY"/>
    <property type="match status" value="1"/>
</dbReference>
<dbReference type="RefSeq" id="WP_145251533.1">
    <property type="nucleotide sequence ID" value="NZ_CP036278.1"/>
</dbReference>
<dbReference type="InterPro" id="IPR036388">
    <property type="entry name" value="WH-like_DNA-bd_sf"/>
</dbReference>
<keyword evidence="1" id="KW-0805">Transcription regulation</keyword>
<dbReference type="KEGG" id="amuc:Pan181_52030"/>
<dbReference type="OrthoDB" id="9791143at2"/>
<protein>
    <submittedName>
        <fullName evidence="5">Putative HTH-type transcriptional regulator YybR</fullName>
    </submittedName>
</protein>
<keyword evidence="2" id="KW-0238">DNA-binding</keyword>
<evidence type="ECO:0000256" key="2">
    <source>
        <dbReference type="ARBA" id="ARBA00023125"/>
    </source>
</evidence>
<keyword evidence="3" id="KW-0804">Transcription</keyword>
<dbReference type="AlphaFoldDB" id="A0A518AW61"/>
<dbReference type="Gene3D" id="1.10.10.10">
    <property type="entry name" value="Winged helix-like DNA-binding domain superfamily/Winged helix DNA-binding domain"/>
    <property type="match status" value="1"/>
</dbReference>
<feature type="domain" description="HTH hxlR-type" evidence="4">
    <location>
        <begin position="10"/>
        <end position="108"/>
    </location>
</feature>
<proteinExistence type="predicted"/>
<evidence type="ECO:0000259" key="4">
    <source>
        <dbReference type="PROSITE" id="PS51118"/>
    </source>
</evidence>
<organism evidence="5 6">
    <name type="scientific">Aeoliella mucimassa</name>
    <dbReference type="NCBI Taxonomy" id="2527972"/>
    <lineage>
        <taxon>Bacteria</taxon>
        <taxon>Pseudomonadati</taxon>
        <taxon>Planctomycetota</taxon>
        <taxon>Planctomycetia</taxon>
        <taxon>Pirellulales</taxon>
        <taxon>Lacipirellulaceae</taxon>
        <taxon>Aeoliella</taxon>
    </lineage>
</organism>
<dbReference type="InterPro" id="IPR002577">
    <property type="entry name" value="HTH_HxlR"/>
</dbReference>